<dbReference type="InterPro" id="IPR030802">
    <property type="entry name" value="Permease_MalE"/>
</dbReference>
<dbReference type="Pfam" id="PF02405">
    <property type="entry name" value="MlaE"/>
    <property type="match status" value="1"/>
</dbReference>
<dbReference type="EMBL" id="MK814736">
    <property type="protein sequence ID" value="QCI08704.1"/>
    <property type="molecule type" value="Genomic_DNA"/>
</dbReference>
<sequence length="247" mass="27609">MFFSNKSLIQIIHKNKFIYIECINVLEQINIIGPDSLSIILLTSFFIGLVFSLQIVKEFLALDAVNVIGSILTISFVRELSPVLTSIILVGKIGSCFTSELATMKVTEQVDVLYLLDISPLSYLILPRFLALVLVIPLFNIFSFLTSIFSSIFFCFTLYDISPNEFIVSSFNQLYFMDICKSCIKTVIFGCGIASISCFFGMTTEGSSKEVGVSTTVSVVSSLVFILIIDFILSYFLFDNSRRLLLI</sequence>
<protein>
    <recommendedName>
        <fullName evidence="3">ABC transporter permease</fullName>
    </recommendedName>
</protein>
<keyword evidence="1" id="KW-0472">Membrane</keyword>
<reference evidence="2" key="2">
    <citation type="submission" date="2019-04" db="EMBL/GenBank/DDBJ databases">
        <authorList>
            <person name="Pasella M."/>
        </authorList>
    </citation>
    <scope>NUCLEOTIDE SEQUENCE</scope>
    <source>
        <strain evidence="2">PD2995</strain>
    </source>
</reference>
<accession>A0A4D6WY65</accession>
<dbReference type="PANTHER" id="PTHR30188:SF4">
    <property type="entry name" value="PROTEIN TRIGALACTOSYLDIACYLGLYCEROL 1, CHLOROPLASTIC"/>
    <property type="match status" value="1"/>
</dbReference>
<organism evidence="2">
    <name type="scientific">Sphondylothamnion multifidum</name>
    <dbReference type="NCBI Taxonomy" id="193186"/>
    <lineage>
        <taxon>Eukaryota</taxon>
        <taxon>Rhodophyta</taxon>
        <taxon>Florideophyceae</taxon>
        <taxon>Rhodymeniophycidae</taxon>
        <taxon>Ceramiales</taxon>
        <taxon>Ceramiaceae</taxon>
        <taxon>Sphondylothamnion</taxon>
    </lineage>
</organism>
<name>A0A4D6WY65_9FLOR</name>
<gene>
    <name evidence="2" type="primary">ycf63</name>
</gene>
<keyword evidence="1" id="KW-1133">Transmembrane helix</keyword>
<feature type="transmembrane region" description="Helical" evidence="1">
    <location>
        <begin position="141"/>
        <end position="161"/>
    </location>
</feature>
<feature type="transmembrane region" description="Helical" evidence="1">
    <location>
        <begin position="215"/>
        <end position="238"/>
    </location>
</feature>
<feature type="transmembrane region" description="Helical" evidence="1">
    <location>
        <begin position="182"/>
        <end position="203"/>
    </location>
</feature>
<evidence type="ECO:0000256" key="1">
    <source>
        <dbReference type="SAM" id="Phobius"/>
    </source>
</evidence>
<feature type="transmembrane region" description="Helical" evidence="1">
    <location>
        <begin position="36"/>
        <end position="53"/>
    </location>
</feature>
<evidence type="ECO:0000313" key="2">
    <source>
        <dbReference type="EMBL" id="QCI08704.1"/>
    </source>
</evidence>
<proteinExistence type="predicted"/>
<keyword evidence="2" id="KW-0934">Plastid</keyword>
<reference evidence="2" key="1">
    <citation type="journal article" date="2019" name="Mol. Phylogenet. Evol.">
        <title>Morphological evolution and classification of the red algal order Ceramiales inferred using plastid phylogenomics.</title>
        <authorList>
            <person name="Diaz-Tapia P."/>
            <person name="Pasella M.M."/>
            <person name="Verbruggen H."/>
            <person name="Maggs C.A."/>
        </authorList>
    </citation>
    <scope>NUCLEOTIDE SEQUENCE</scope>
    <source>
        <strain evidence="2">PD2995</strain>
    </source>
</reference>
<dbReference type="PANTHER" id="PTHR30188">
    <property type="entry name" value="ABC TRANSPORTER PERMEASE PROTEIN-RELATED"/>
    <property type="match status" value="1"/>
</dbReference>
<dbReference type="GO" id="GO:0005548">
    <property type="term" value="F:phospholipid transporter activity"/>
    <property type="evidence" value="ECO:0007669"/>
    <property type="project" value="TreeGrafter"/>
</dbReference>
<evidence type="ECO:0008006" key="3">
    <source>
        <dbReference type="Google" id="ProtNLM"/>
    </source>
</evidence>
<dbReference type="GO" id="GO:0043190">
    <property type="term" value="C:ATP-binding cassette (ABC) transporter complex"/>
    <property type="evidence" value="ECO:0007669"/>
    <property type="project" value="InterPro"/>
</dbReference>
<dbReference type="AlphaFoldDB" id="A0A4D6WY65"/>
<keyword evidence="1" id="KW-0812">Transmembrane</keyword>
<geneLocation type="plastid" evidence="2"/>